<name>A0ABR3LL13_9TELE</name>
<comment type="caution">
    <text evidence="2">The sequence shown here is derived from an EMBL/GenBank/DDBJ whole genome shotgun (WGS) entry which is preliminary data.</text>
</comment>
<keyword evidence="3" id="KW-1185">Reference proteome</keyword>
<evidence type="ECO:0000313" key="2">
    <source>
        <dbReference type="EMBL" id="KAL1253582.1"/>
    </source>
</evidence>
<feature type="region of interest" description="Disordered" evidence="1">
    <location>
        <begin position="31"/>
        <end position="87"/>
    </location>
</feature>
<dbReference type="EMBL" id="JAYMGO010000020">
    <property type="protein sequence ID" value="KAL1253582.1"/>
    <property type="molecule type" value="Genomic_DNA"/>
</dbReference>
<sequence>MMRREEKMRQSRTRPLLCRVRNVFSCFLSSSRPSHREHARSPVRRRSVTGSGAPFAIFRPPRTDSPLLPTGALSSLTPEPPEHATSGSAAAVKIIYIHR</sequence>
<evidence type="ECO:0000256" key="1">
    <source>
        <dbReference type="SAM" id="MobiDB-lite"/>
    </source>
</evidence>
<proteinExistence type="predicted"/>
<evidence type="ECO:0000313" key="3">
    <source>
        <dbReference type="Proteomes" id="UP001558613"/>
    </source>
</evidence>
<protein>
    <submittedName>
        <fullName evidence="2">Uncharacterized protein</fullName>
    </submittedName>
</protein>
<dbReference type="Proteomes" id="UP001558613">
    <property type="component" value="Unassembled WGS sequence"/>
</dbReference>
<reference evidence="2 3" key="1">
    <citation type="submission" date="2023-09" db="EMBL/GenBank/DDBJ databases">
        <authorList>
            <person name="Wang M."/>
        </authorList>
    </citation>
    <scope>NUCLEOTIDE SEQUENCE [LARGE SCALE GENOMIC DNA]</scope>
    <source>
        <strain evidence="2">GT-2023</strain>
        <tissue evidence="2">Liver</tissue>
    </source>
</reference>
<gene>
    <name evidence="2" type="ORF">QQF64_015811</name>
</gene>
<accession>A0ABR3LL13</accession>
<organism evidence="2 3">
    <name type="scientific">Cirrhinus molitorella</name>
    <name type="common">mud carp</name>
    <dbReference type="NCBI Taxonomy" id="172907"/>
    <lineage>
        <taxon>Eukaryota</taxon>
        <taxon>Metazoa</taxon>
        <taxon>Chordata</taxon>
        <taxon>Craniata</taxon>
        <taxon>Vertebrata</taxon>
        <taxon>Euteleostomi</taxon>
        <taxon>Actinopterygii</taxon>
        <taxon>Neopterygii</taxon>
        <taxon>Teleostei</taxon>
        <taxon>Ostariophysi</taxon>
        <taxon>Cypriniformes</taxon>
        <taxon>Cyprinidae</taxon>
        <taxon>Labeoninae</taxon>
        <taxon>Labeonini</taxon>
        <taxon>Cirrhinus</taxon>
    </lineage>
</organism>